<keyword evidence="1" id="KW-1133">Transmembrane helix</keyword>
<organism evidence="2 3">
    <name type="scientific">Novibacillus thermophilus</name>
    <dbReference type="NCBI Taxonomy" id="1471761"/>
    <lineage>
        <taxon>Bacteria</taxon>
        <taxon>Bacillati</taxon>
        <taxon>Bacillota</taxon>
        <taxon>Bacilli</taxon>
        <taxon>Bacillales</taxon>
        <taxon>Thermoactinomycetaceae</taxon>
        <taxon>Novibacillus</taxon>
    </lineage>
</organism>
<name>A0A1U9K3L8_9BACL</name>
<dbReference type="RefSeq" id="WP_077718453.1">
    <property type="nucleotide sequence ID" value="NZ_CP019699.1"/>
</dbReference>
<dbReference type="EMBL" id="CP019699">
    <property type="protein sequence ID" value="AQS54633.1"/>
    <property type="molecule type" value="Genomic_DNA"/>
</dbReference>
<evidence type="ECO:0000313" key="2">
    <source>
        <dbReference type="EMBL" id="AQS54633.1"/>
    </source>
</evidence>
<dbReference type="InterPro" id="IPR018770">
    <property type="entry name" value="ChloroindolylP_hydrolase"/>
</dbReference>
<keyword evidence="1" id="KW-0472">Membrane</keyword>
<dbReference type="Pfam" id="PF10112">
    <property type="entry name" value="Halogen_Hydrol"/>
    <property type="match status" value="1"/>
</dbReference>
<sequence length="217" mass="25256">MIVKFVYVMGRMLVACSLSFVAWLFLFFGFGQPFWLSAALALAGGGVVFGVLTAYARYAFLKKHQLTRKEYAYIRRNLREAQGKIRRLQKAFVQVRSIQTFRQMLVINRLARRIYTIVKREPKRFYLAERFFFYHLDSLVELTEKHAFLAAQSVNDDHLLQSLRETSRMIDQLIATVEKDLATLLSTDVEHLQFELDVAKRTIHTWAPPLKEGSSDQ</sequence>
<evidence type="ECO:0000313" key="3">
    <source>
        <dbReference type="Proteomes" id="UP000188603"/>
    </source>
</evidence>
<reference evidence="2 3" key="1">
    <citation type="journal article" date="2015" name="Int. J. Syst. Evol. Microbiol.">
        <title>Novibacillus thermophilus gen. nov., sp. nov., a Gram-staining-negative and moderately thermophilic member of the family Thermoactinomycetaceae.</title>
        <authorList>
            <person name="Yang G."/>
            <person name="Chen J."/>
            <person name="Zhou S."/>
        </authorList>
    </citation>
    <scope>NUCLEOTIDE SEQUENCE [LARGE SCALE GENOMIC DNA]</scope>
    <source>
        <strain evidence="2 3">SG-1</strain>
    </source>
</reference>
<gene>
    <name evidence="2" type="ORF">B0W44_01370</name>
</gene>
<feature type="transmembrane region" description="Helical" evidence="1">
    <location>
        <begin position="36"/>
        <end position="60"/>
    </location>
</feature>
<accession>A0A1U9K3L8</accession>
<keyword evidence="3" id="KW-1185">Reference proteome</keyword>
<evidence type="ECO:0008006" key="4">
    <source>
        <dbReference type="Google" id="ProtNLM"/>
    </source>
</evidence>
<feature type="transmembrane region" description="Helical" evidence="1">
    <location>
        <begin position="12"/>
        <end position="30"/>
    </location>
</feature>
<keyword evidence="1" id="KW-0812">Transmembrane</keyword>
<dbReference type="STRING" id="1471761.B0W44_01370"/>
<dbReference type="Proteomes" id="UP000188603">
    <property type="component" value="Chromosome"/>
</dbReference>
<evidence type="ECO:0000256" key="1">
    <source>
        <dbReference type="SAM" id="Phobius"/>
    </source>
</evidence>
<protein>
    <recommendedName>
        <fullName evidence="4">Protein xpaC</fullName>
    </recommendedName>
</protein>
<dbReference type="AlphaFoldDB" id="A0A1U9K3L8"/>
<dbReference type="KEGG" id="ntr:B0W44_01370"/>
<proteinExistence type="predicted"/>